<dbReference type="Proteomes" id="UP000790787">
    <property type="component" value="Chromosome 3"/>
</dbReference>
<reference evidence="2" key="2">
    <citation type="submission" date="2025-08" db="UniProtKB">
        <authorList>
            <consortium name="RefSeq"/>
        </authorList>
    </citation>
    <scope>IDENTIFICATION</scope>
    <source>
        <tissue evidence="2">Leaf</tissue>
    </source>
</reference>
<keyword evidence="1" id="KW-1185">Reference proteome</keyword>
<dbReference type="RefSeq" id="XP_075100599.1">
    <property type="nucleotide sequence ID" value="XM_075244498.1"/>
</dbReference>
<organism evidence="1 2">
    <name type="scientific">Nicotiana tabacum</name>
    <name type="common">Common tobacco</name>
    <dbReference type="NCBI Taxonomy" id="4097"/>
    <lineage>
        <taxon>Eukaryota</taxon>
        <taxon>Viridiplantae</taxon>
        <taxon>Streptophyta</taxon>
        <taxon>Embryophyta</taxon>
        <taxon>Tracheophyta</taxon>
        <taxon>Spermatophyta</taxon>
        <taxon>Magnoliopsida</taxon>
        <taxon>eudicotyledons</taxon>
        <taxon>Gunneridae</taxon>
        <taxon>Pentapetalae</taxon>
        <taxon>asterids</taxon>
        <taxon>lamiids</taxon>
        <taxon>Solanales</taxon>
        <taxon>Solanaceae</taxon>
        <taxon>Nicotianoideae</taxon>
        <taxon>Nicotianeae</taxon>
        <taxon>Nicotiana</taxon>
    </lineage>
</organism>
<reference evidence="1" key="1">
    <citation type="journal article" date="2014" name="Nat. Commun.">
        <title>The tobacco genome sequence and its comparison with those of tomato and potato.</title>
        <authorList>
            <person name="Sierro N."/>
            <person name="Battey J.N."/>
            <person name="Ouadi S."/>
            <person name="Bakaher N."/>
            <person name="Bovet L."/>
            <person name="Willig A."/>
            <person name="Goepfert S."/>
            <person name="Peitsch M.C."/>
            <person name="Ivanov N.V."/>
        </authorList>
    </citation>
    <scope>NUCLEOTIDE SEQUENCE [LARGE SCALE GENOMIC DNA]</scope>
</reference>
<name>A0AC58TTP7_TOBAC</name>
<proteinExistence type="predicted"/>
<accession>A0AC58TTP7</accession>
<sequence length="178" mass="21368">MVVWRTWVQRQGQKATSASQGEEEEDRDLDQVKCIKFKDDNILVDVALIRRRWQTYFHELLNDEGNKGHHDGGLRFSESPREFWYCRCIKFEEVMGDMHKMSRGRATGPDEILVEFWNTADRVGLEWLTRLFNVIFKIVKMLEEWRWSTMIPLYKNKGYIQNYNNYRGIKLLSHTMKV</sequence>
<gene>
    <name evidence="2" type="primary">LOC142176541</name>
</gene>
<evidence type="ECO:0000313" key="1">
    <source>
        <dbReference type="Proteomes" id="UP000790787"/>
    </source>
</evidence>
<protein>
    <submittedName>
        <fullName evidence="2">Uncharacterized protein LOC142176541</fullName>
    </submittedName>
</protein>
<evidence type="ECO:0000313" key="2">
    <source>
        <dbReference type="RefSeq" id="XP_075100599.1"/>
    </source>
</evidence>